<organism evidence="1 2">
    <name type="scientific">Elysia marginata</name>
    <dbReference type="NCBI Taxonomy" id="1093978"/>
    <lineage>
        <taxon>Eukaryota</taxon>
        <taxon>Metazoa</taxon>
        <taxon>Spiralia</taxon>
        <taxon>Lophotrochozoa</taxon>
        <taxon>Mollusca</taxon>
        <taxon>Gastropoda</taxon>
        <taxon>Heterobranchia</taxon>
        <taxon>Euthyneura</taxon>
        <taxon>Panpulmonata</taxon>
        <taxon>Sacoglossa</taxon>
        <taxon>Placobranchoidea</taxon>
        <taxon>Plakobranchidae</taxon>
        <taxon>Elysia</taxon>
    </lineage>
</organism>
<dbReference type="EMBL" id="BMAT01002042">
    <property type="protein sequence ID" value="GFR97847.1"/>
    <property type="molecule type" value="Genomic_DNA"/>
</dbReference>
<accession>A0AAV4HKD4</accession>
<name>A0AAV4HKD4_9GAST</name>
<dbReference type="PANTHER" id="PTHR33361:SF2">
    <property type="entry name" value="DUF885 DOMAIN-CONTAINING PROTEIN"/>
    <property type="match status" value="1"/>
</dbReference>
<evidence type="ECO:0000313" key="1">
    <source>
        <dbReference type="EMBL" id="GFR97847.1"/>
    </source>
</evidence>
<comment type="caution">
    <text evidence="1">The sequence shown here is derived from an EMBL/GenBank/DDBJ whole genome shotgun (WGS) entry which is preliminary data.</text>
</comment>
<dbReference type="AlphaFoldDB" id="A0AAV4HKD4"/>
<keyword evidence="2" id="KW-1185">Reference proteome</keyword>
<dbReference type="Proteomes" id="UP000762676">
    <property type="component" value="Unassembled WGS sequence"/>
</dbReference>
<dbReference type="InterPro" id="IPR010281">
    <property type="entry name" value="DUF885"/>
</dbReference>
<gene>
    <name evidence="1" type="ORF">ElyMa_001004000</name>
</gene>
<evidence type="ECO:0000313" key="2">
    <source>
        <dbReference type="Proteomes" id="UP000762676"/>
    </source>
</evidence>
<proteinExistence type="predicted"/>
<sequence>MAASDHQVLALCDEVWKWRLKESPELSTFCGFYLNEDSWDDISSDAYTRREKCVRKFLEQALALNVSACSPDKALSHRLLVDDMKLYLQGCAFQCHLMPINYLEGAHVDCCRTLAFMKYDTEVDFTKYIQRLKALPSKPFRKDYPDIPTDKMNEFQQDAKDAILSGIFPALANLKDFIQQEYIKAVRPQESICCLKNGQAWYLQCLDYHLNCKMTPQQIHDIGVAEVARIQDKIFHLSGIEGLGQTSPEILNSLKRRQRGFFKSKEEVLTYVKDLCYNKIRPKLARLFKALPDVSLKIEEVPAEMKDSPAGYYFNGTADGSRQGCFYVNSHNFEERLPYSFTALCLHEGEPGHHLQASLDTCLIMLPMCSV</sequence>
<dbReference type="Pfam" id="PF05960">
    <property type="entry name" value="DUF885"/>
    <property type="match status" value="2"/>
</dbReference>
<reference evidence="1 2" key="1">
    <citation type="journal article" date="2021" name="Elife">
        <title>Chloroplast acquisition without the gene transfer in kleptoplastic sea slugs, Plakobranchus ocellatus.</title>
        <authorList>
            <person name="Maeda T."/>
            <person name="Takahashi S."/>
            <person name="Yoshida T."/>
            <person name="Shimamura S."/>
            <person name="Takaki Y."/>
            <person name="Nagai Y."/>
            <person name="Toyoda A."/>
            <person name="Suzuki Y."/>
            <person name="Arimoto A."/>
            <person name="Ishii H."/>
            <person name="Satoh N."/>
            <person name="Nishiyama T."/>
            <person name="Hasebe M."/>
            <person name="Maruyama T."/>
            <person name="Minagawa J."/>
            <person name="Obokata J."/>
            <person name="Shigenobu S."/>
        </authorList>
    </citation>
    <scope>NUCLEOTIDE SEQUENCE [LARGE SCALE GENOMIC DNA]</scope>
</reference>
<dbReference type="PANTHER" id="PTHR33361">
    <property type="entry name" value="GLR0591 PROTEIN"/>
    <property type="match status" value="1"/>
</dbReference>
<protein>
    <submittedName>
        <fullName evidence="1">Uncharacterized protein</fullName>
    </submittedName>
</protein>